<dbReference type="InterPro" id="IPR001647">
    <property type="entry name" value="HTH_TetR"/>
</dbReference>
<accession>A0ABZ1W163</accession>
<feature type="compositionally biased region" description="Basic and acidic residues" evidence="5">
    <location>
        <begin position="13"/>
        <end position="22"/>
    </location>
</feature>
<dbReference type="Proteomes" id="UP001432014">
    <property type="component" value="Chromosome"/>
</dbReference>
<keyword evidence="2 4" id="KW-0238">DNA-binding</keyword>
<proteinExistence type="predicted"/>
<reference evidence="7 8" key="1">
    <citation type="submission" date="2022-10" db="EMBL/GenBank/DDBJ databases">
        <title>The complete genomes of actinobacterial strains from the NBC collection.</title>
        <authorList>
            <person name="Joergensen T.S."/>
            <person name="Alvarez Arevalo M."/>
            <person name="Sterndorff E.B."/>
            <person name="Faurdal D."/>
            <person name="Vuksanovic O."/>
            <person name="Mourched A.-S."/>
            <person name="Charusanti P."/>
            <person name="Shaw S."/>
            <person name="Blin K."/>
            <person name="Weber T."/>
        </authorList>
    </citation>
    <scope>NUCLEOTIDE SEQUENCE [LARGE SCALE GENOMIC DNA]</scope>
    <source>
        <strain evidence="7 8">NBC_01247</strain>
    </source>
</reference>
<evidence type="ECO:0000313" key="8">
    <source>
        <dbReference type="Proteomes" id="UP001432014"/>
    </source>
</evidence>
<dbReference type="Pfam" id="PF17754">
    <property type="entry name" value="TetR_C_14"/>
    <property type="match status" value="1"/>
</dbReference>
<feature type="domain" description="HTH tetR-type" evidence="6">
    <location>
        <begin position="30"/>
        <end position="90"/>
    </location>
</feature>
<evidence type="ECO:0000313" key="7">
    <source>
        <dbReference type="EMBL" id="WUS54555.1"/>
    </source>
</evidence>
<name>A0ABZ1W163_9ACTN</name>
<evidence type="ECO:0000256" key="2">
    <source>
        <dbReference type="ARBA" id="ARBA00023125"/>
    </source>
</evidence>
<dbReference type="Pfam" id="PF00440">
    <property type="entry name" value="TetR_N"/>
    <property type="match status" value="1"/>
</dbReference>
<dbReference type="InterPro" id="IPR050109">
    <property type="entry name" value="HTH-type_TetR-like_transc_reg"/>
</dbReference>
<dbReference type="PANTHER" id="PTHR30055:SF234">
    <property type="entry name" value="HTH-TYPE TRANSCRIPTIONAL REGULATOR BETI"/>
    <property type="match status" value="1"/>
</dbReference>
<feature type="region of interest" description="Disordered" evidence="5">
    <location>
        <begin position="1"/>
        <end position="22"/>
    </location>
</feature>
<keyword evidence="1" id="KW-0805">Transcription regulation</keyword>
<dbReference type="PRINTS" id="PR00455">
    <property type="entry name" value="HTHTETR"/>
</dbReference>
<feature type="DNA-binding region" description="H-T-H motif" evidence="4">
    <location>
        <begin position="53"/>
        <end position="72"/>
    </location>
</feature>
<dbReference type="PANTHER" id="PTHR30055">
    <property type="entry name" value="HTH-TYPE TRANSCRIPTIONAL REGULATOR RUTR"/>
    <property type="match status" value="1"/>
</dbReference>
<dbReference type="InterPro" id="IPR009057">
    <property type="entry name" value="Homeodomain-like_sf"/>
</dbReference>
<evidence type="ECO:0000256" key="5">
    <source>
        <dbReference type="SAM" id="MobiDB-lite"/>
    </source>
</evidence>
<dbReference type="Gene3D" id="1.10.357.10">
    <property type="entry name" value="Tetracycline Repressor, domain 2"/>
    <property type="match status" value="1"/>
</dbReference>
<evidence type="ECO:0000256" key="4">
    <source>
        <dbReference type="PROSITE-ProRule" id="PRU00335"/>
    </source>
</evidence>
<dbReference type="PROSITE" id="PS50977">
    <property type="entry name" value="HTH_TETR_2"/>
    <property type="match status" value="1"/>
</dbReference>
<dbReference type="SUPFAM" id="SSF46689">
    <property type="entry name" value="Homeodomain-like"/>
    <property type="match status" value="1"/>
</dbReference>
<dbReference type="RefSeq" id="WP_329500907.1">
    <property type="nucleotide sequence ID" value="NZ_CP108460.1"/>
</dbReference>
<evidence type="ECO:0000256" key="3">
    <source>
        <dbReference type="ARBA" id="ARBA00023163"/>
    </source>
</evidence>
<dbReference type="EMBL" id="CP108482">
    <property type="protein sequence ID" value="WUS54555.1"/>
    <property type="molecule type" value="Genomic_DNA"/>
</dbReference>
<sequence>MNARTVDWSAGRAAREGAGRAEGLRERKKRLMRQQLSDTATEMFVERGFEAVRVAEVAAACGVSEKTVFNYFPTKESLVLDMPEVTMAALRTELARPELTPVEAALRVLADELGALISWLEEQEDPALAVVRLRRFGALIQATPSLRAHQRDMTDRLVAAAAETLAERSGAGPEDPEPQIAATALLGLWPIQFRAMRTHLDGVRTPAQVREAVTGDVLRAARLLAAGLDGPLPAGAGPAQS</sequence>
<evidence type="ECO:0000259" key="6">
    <source>
        <dbReference type="PROSITE" id="PS50977"/>
    </source>
</evidence>
<evidence type="ECO:0000256" key="1">
    <source>
        <dbReference type="ARBA" id="ARBA00023015"/>
    </source>
</evidence>
<dbReference type="InterPro" id="IPR041347">
    <property type="entry name" value="MftR_C"/>
</dbReference>
<gene>
    <name evidence="7" type="ORF">OG469_02960</name>
</gene>
<keyword evidence="8" id="KW-1185">Reference proteome</keyword>
<protein>
    <submittedName>
        <fullName evidence="7">TetR/AcrR family transcriptional regulator</fullName>
    </submittedName>
</protein>
<keyword evidence="3" id="KW-0804">Transcription</keyword>
<organism evidence="7 8">
    <name type="scientific">Kitasatospora herbaricolor</name>
    <dbReference type="NCBI Taxonomy" id="68217"/>
    <lineage>
        <taxon>Bacteria</taxon>
        <taxon>Bacillati</taxon>
        <taxon>Actinomycetota</taxon>
        <taxon>Actinomycetes</taxon>
        <taxon>Kitasatosporales</taxon>
        <taxon>Streptomycetaceae</taxon>
        <taxon>Kitasatospora</taxon>
    </lineage>
</organism>